<accession>A0A835RCB8</accession>
<dbReference type="PANTHER" id="PTHR46836:SF8">
    <property type="entry name" value="AFADIN"/>
    <property type="match status" value="1"/>
</dbReference>
<evidence type="ECO:0000256" key="1">
    <source>
        <dbReference type="SAM" id="Coils"/>
    </source>
</evidence>
<evidence type="ECO:0000256" key="2">
    <source>
        <dbReference type="SAM" id="MobiDB-lite"/>
    </source>
</evidence>
<feature type="coiled-coil region" evidence="1">
    <location>
        <begin position="788"/>
        <end position="815"/>
    </location>
</feature>
<proteinExistence type="predicted"/>
<name>A0A835RCB8_VANPL</name>
<sequence>MHRGETQRSRTRRKPRRGYDPRPAPPCDSVSAGWNFAEGKFRSKEWIKVARTEHESNCEHGSPHAANGITIRIEGCASKSKKGSGMPMKALIDEEMSKEKHSRRSPPSLIARLMGLDTLPSPGTYKPVKESWGSSSKASIKDFREKISTHEDCLVQNNSMVQQEYKDVFEVVQSPKFEKEKEILVKSRGERFKRHETDKAFACQCVIEPSNLSTQDVFHQYKQFSDAIKVLEPYKDIYLPNIHNSPPSFSKNLKEHSHSPFFSNASCPIPRASKGSLNTSCESSFRLERNANGNINPKRGELQAVDKLEIDHSSHSSREHLFSLLHKLSDSSYSGKVDCRGLPTKIVILKPSLVDRKVERTIPPKSSAHLQYSPLSYRQYPIVETDGLNLEERSQKKMDNTRETMGQNLRGSRGVAKRVTKQMRGGLASERNKNLVSKLGDYVDNEGSNMVTSISWTSQWTSSNLNEYSNSSSSTSLFQTESPIKREAKQRLSQRWKLTSRFQELELSSKGSNTLGEMLALSDNDMARVTSDASLHKTATERKLGIDDLYEQGKRPLGISSKDGWKDGFSSHLRRSKSLPGSALLNEISQHNSANQLGNGVVRVTSKNIQEIKHYTTLHVDVEEPSLGSLINDYNDDKYSAVESTLTELDTRVSPEEQNFDIDVASFSEEQCTALELSDASIAQGSTEVGIIPVPESSIDNTSLTTNKMGFECLKLHTKSDETEKLLEFDKLELLSNEGSVNHDGNETFRGHKSPSLCPESYKDSEQPSPVSVLEVPFVEDKFTSECFENISANLRELRMQIRLLKQESADCHAEDVEALDSSGTDTAEPFPELGDVVQAFRDEEDRDYSYVLDILIHSGVLNSPLEGFFTSFHSADYPVAQHVFNKLEKKYISIESWPRADRKVLFDLTNAILADIIMLKLMKSSSWLKPKMHWQSDMVLDDLVEEVWQAVVKEMKDMGGRFQEGLTGLPWVGSEEEKELIGRELENAIHEDFINELVVDLACRYMV</sequence>
<protein>
    <recommendedName>
        <fullName evidence="7">DUF4378 domain-containing protein</fullName>
    </recommendedName>
</protein>
<gene>
    <name evidence="5" type="ORF">HPP92_006594</name>
</gene>
<evidence type="ECO:0000313" key="5">
    <source>
        <dbReference type="EMBL" id="KAG0487783.1"/>
    </source>
</evidence>
<keyword evidence="6" id="KW-1185">Reference proteome</keyword>
<evidence type="ECO:0000259" key="3">
    <source>
        <dbReference type="Pfam" id="PF14309"/>
    </source>
</evidence>
<feature type="domain" description="DUF4378" evidence="3">
    <location>
        <begin position="848"/>
        <end position="997"/>
    </location>
</feature>
<evidence type="ECO:0008006" key="7">
    <source>
        <dbReference type="Google" id="ProtNLM"/>
    </source>
</evidence>
<dbReference type="InterPro" id="IPR025486">
    <property type="entry name" value="DUF4378"/>
</dbReference>
<reference evidence="5 6" key="1">
    <citation type="journal article" date="2020" name="Nat. Food">
        <title>A phased Vanilla planifolia genome enables genetic improvement of flavour and production.</title>
        <authorList>
            <person name="Hasing T."/>
            <person name="Tang H."/>
            <person name="Brym M."/>
            <person name="Khazi F."/>
            <person name="Huang T."/>
            <person name="Chambers A.H."/>
        </authorList>
    </citation>
    <scope>NUCLEOTIDE SEQUENCE [LARGE SCALE GENOMIC DNA]</scope>
    <source>
        <tissue evidence="5">Leaf</tissue>
    </source>
</reference>
<dbReference type="EMBL" id="JADCNL010000003">
    <property type="protein sequence ID" value="KAG0487783.1"/>
    <property type="molecule type" value="Genomic_DNA"/>
</dbReference>
<dbReference type="PANTHER" id="PTHR46836">
    <property type="entry name" value="AFADIN"/>
    <property type="match status" value="1"/>
</dbReference>
<feature type="region of interest" description="Disordered" evidence="2">
    <location>
        <begin position="405"/>
        <end position="427"/>
    </location>
</feature>
<dbReference type="InterPro" id="IPR032795">
    <property type="entry name" value="DUF3741-assoc"/>
</dbReference>
<feature type="region of interest" description="Disordered" evidence="2">
    <location>
        <begin position="743"/>
        <end position="768"/>
    </location>
</feature>
<dbReference type="Pfam" id="PF14383">
    <property type="entry name" value="VARLMGL"/>
    <property type="match status" value="1"/>
</dbReference>
<dbReference type="OrthoDB" id="2020544at2759"/>
<evidence type="ECO:0000313" key="6">
    <source>
        <dbReference type="Proteomes" id="UP000636800"/>
    </source>
</evidence>
<comment type="caution">
    <text evidence="5">The sequence shown here is derived from an EMBL/GenBank/DDBJ whole genome shotgun (WGS) entry which is preliminary data.</text>
</comment>
<dbReference type="Proteomes" id="UP000636800">
    <property type="component" value="Chromosome 3"/>
</dbReference>
<dbReference type="Pfam" id="PF14309">
    <property type="entry name" value="DUF4378"/>
    <property type="match status" value="1"/>
</dbReference>
<feature type="region of interest" description="Disordered" evidence="2">
    <location>
        <begin position="1"/>
        <end position="32"/>
    </location>
</feature>
<dbReference type="AlphaFoldDB" id="A0A835RCB8"/>
<organism evidence="5 6">
    <name type="scientific">Vanilla planifolia</name>
    <name type="common">Vanilla</name>
    <dbReference type="NCBI Taxonomy" id="51239"/>
    <lineage>
        <taxon>Eukaryota</taxon>
        <taxon>Viridiplantae</taxon>
        <taxon>Streptophyta</taxon>
        <taxon>Embryophyta</taxon>
        <taxon>Tracheophyta</taxon>
        <taxon>Spermatophyta</taxon>
        <taxon>Magnoliopsida</taxon>
        <taxon>Liliopsida</taxon>
        <taxon>Asparagales</taxon>
        <taxon>Orchidaceae</taxon>
        <taxon>Vanilloideae</taxon>
        <taxon>Vanilleae</taxon>
        <taxon>Vanilla</taxon>
    </lineage>
</organism>
<keyword evidence="1" id="KW-0175">Coiled coil</keyword>
<evidence type="ECO:0000259" key="4">
    <source>
        <dbReference type="Pfam" id="PF14383"/>
    </source>
</evidence>
<feature type="domain" description="DUF3741" evidence="4">
    <location>
        <begin position="96"/>
        <end position="121"/>
    </location>
</feature>